<dbReference type="GO" id="GO:0000287">
    <property type="term" value="F:magnesium ion binding"/>
    <property type="evidence" value="ECO:0007669"/>
    <property type="project" value="UniProtKB-UniRule"/>
</dbReference>
<accession>A0A1L8RDZ1</accession>
<comment type="similarity">
    <text evidence="8">Belongs to the P-Pant transferase superfamily. AcpS family.</text>
</comment>
<dbReference type="InterPro" id="IPR004568">
    <property type="entry name" value="Ppantetheine-prot_Trfase_dom"/>
</dbReference>
<evidence type="ECO:0000256" key="2">
    <source>
        <dbReference type="ARBA" id="ARBA00022679"/>
    </source>
</evidence>
<evidence type="ECO:0000313" key="11">
    <source>
        <dbReference type="Proteomes" id="UP000181884"/>
    </source>
</evidence>
<dbReference type="Gene3D" id="3.90.470.20">
    <property type="entry name" value="4'-phosphopantetheinyl transferase domain"/>
    <property type="match status" value="1"/>
</dbReference>
<dbReference type="EC" id="2.7.8.7" evidence="8"/>
<keyword evidence="5 8" id="KW-0460">Magnesium</keyword>
<keyword evidence="3 8" id="KW-0479">Metal-binding</keyword>
<dbReference type="NCBIfam" id="TIGR00516">
    <property type="entry name" value="acpS"/>
    <property type="match status" value="1"/>
</dbReference>
<dbReference type="SUPFAM" id="SSF56214">
    <property type="entry name" value="4'-phosphopantetheinyl transferase"/>
    <property type="match status" value="1"/>
</dbReference>
<evidence type="ECO:0000256" key="6">
    <source>
        <dbReference type="ARBA" id="ARBA00023098"/>
    </source>
</evidence>
<dbReference type="InterPro" id="IPR002582">
    <property type="entry name" value="ACPS"/>
</dbReference>
<protein>
    <recommendedName>
        <fullName evidence="8">Holo-[acyl-carrier-protein] synthase</fullName>
        <shortName evidence="8">Holo-ACP synthase</shortName>
        <ecNumber evidence="8">2.7.8.7</ecNumber>
    </recommendedName>
    <alternativeName>
        <fullName evidence="8">4'-phosphopantetheinyl transferase AcpS</fullName>
    </alternativeName>
</protein>
<comment type="catalytic activity">
    <reaction evidence="8">
        <text>apo-[ACP] + CoA = holo-[ACP] + adenosine 3',5'-bisphosphate + H(+)</text>
        <dbReference type="Rhea" id="RHEA:12068"/>
        <dbReference type="Rhea" id="RHEA-COMP:9685"/>
        <dbReference type="Rhea" id="RHEA-COMP:9690"/>
        <dbReference type="ChEBI" id="CHEBI:15378"/>
        <dbReference type="ChEBI" id="CHEBI:29999"/>
        <dbReference type="ChEBI" id="CHEBI:57287"/>
        <dbReference type="ChEBI" id="CHEBI:58343"/>
        <dbReference type="ChEBI" id="CHEBI:64479"/>
        <dbReference type="EC" id="2.7.8.7"/>
    </reaction>
</comment>
<evidence type="ECO:0000256" key="5">
    <source>
        <dbReference type="ARBA" id="ARBA00022842"/>
    </source>
</evidence>
<evidence type="ECO:0000256" key="1">
    <source>
        <dbReference type="ARBA" id="ARBA00022516"/>
    </source>
</evidence>
<comment type="caution">
    <text evidence="10">The sequence shown here is derived from an EMBL/GenBank/DDBJ whole genome shotgun (WGS) entry which is preliminary data.</text>
</comment>
<evidence type="ECO:0000256" key="3">
    <source>
        <dbReference type="ARBA" id="ARBA00022723"/>
    </source>
</evidence>
<keyword evidence="2 8" id="KW-0808">Transferase</keyword>
<dbReference type="InterPro" id="IPR008278">
    <property type="entry name" value="4-PPantetheinyl_Trfase_dom"/>
</dbReference>
<evidence type="ECO:0000256" key="7">
    <source>
        <dbReference type="ARBA" id="ARBA00023160"/>
    </source>
</evidence>
<dbReference type="GO" id="GO:0006633">
    <property type="term" value="P:fatty acid biosynthetic process"/>
    <property type="evidence" value="ECO:0007669"/>
    <property type="project" value="UniProtKB-UniRule"/>
</dbReference>
<feature type="binding site" evidence="8">
    <location>
        <position position="77"/>
    </location>
    <ligand>
        <name>Mg(2+)</name>
        <dbReference type="ChEBI" id="CHEBI:18420"/>
    </ligand>
</feature>
<reference evidence="10 11" key="1">
    <citation type="submission" date="2014-12" db="EMBL/GenBank/DDBJ databases">
        <title>Draft genome sequences of 29 type strains of Enterococci.</title>
        <authorList>
            <person name="Zhong Z."/>
            <person name="Sun Z."/>
            <person name="Liu W."/>
            <person name="Zhang W."/>
            <person name="Zhang H."/>
        </authorList>
    </citation>
    <scope>NUCLEOTIDE SEQUENCE [LARGE SCALE GENOMIC DNA]</scope>
    <source>
        <strain evidence="10 11">DSM 17029</strain>
    </source>
</reference>
<feature type="binding site" evidence="8">
    <location>
        <position position="27"/>
    </location>
    <ligand>
        <name>Mg(2+)</name>
        <dbReference type="ChEBI" id="CHEBI:18420"/>
    </ligand>
</feature>
<dbReference type="Proteomes" id="UP000181884">
    <property type="component" value="Unassembled WGS sequence"/>
</dbReference>
<name>A0A1L8RDZ1_9ENTE</name>
<keyword evidence="7 8" id="KW-0275">Fatty acid biosynthesis</keyword>
<keyword evidence="11" id="KW-1185">Reference proteome</keyword>
<evidence type="ECO:0000259" key="9">
    <source>
        <dbReference type="Pfam" id="PF01648"/>
    </source>
</evidence>
<keyword evidence="8" id="KW-0963">Cytoplasm</keyword>
<feature type="domain" description="4'-phosphopantetheinyl transferase" evidence="9">
    <location>
        <begin position="23"/>
        <end position="122"/>
    </location>
</feature>
<comment type="function">
    <text evidence="8">Transfers the 4'-phosphopantetheine moiety from coenzyme A to a Ser of acyl-carrier-protein.</text>
</comment>
<evidence type="ECO:0000313" key="10">
    <source>
        <dbReference type="EMBL" id="OJG17999.1"/>
    </source>
</evidence>
<dbReference type="NCBIfam" id="TIGR00556">
    <property type="entry name" value="pantethn_trn"/>
    <property type="match status" value="1"/>
</dbReference>
<dbReference type="STRING" id="214095.RU97_GL002072"/>
<comment type="subcellular location">
    <subcellularLocation>
        <location evidence="8">Cytoplasm</location>
    </subcellularLocation>
</comment>
<comment type="cofactor">
    <cofactor evidence="8">
        <name>Mg(2+)</name>
        <dbReference type="ChEBI" id="CHEBI:18420"/>
    </cofactor>
</comment>
<sequence length="139" mass="15439">MVKRGFFGKIGLIETGGWQMIKGIGIDLVELERIADIIQNRPSFIQRVLTPKEYETFQGLTPKRQIEYLGGRFACKEAFSKAYGTGIGAVSLQEIEILTNKRGAPQVTRSPHKGPVHVSITHTDTLAMAQIILEEEGQQ</sequence>
<organism evidence="10 11">
    <name type="scientific">Enterococcus canis</name>
    <dbReference type="NCBI Taxonomy" id="214095"/>
    <lineage>
        <taxon>Bacteria</taxon>
        <taxon>Bacillati</taxon>
        <taxon>Bacillota</taxon>
        <taxon>Bacilli</taxon>
        <taxon>Lactobacillales</taxon>
        <taxon>Enterococcaceae</taxon>
        <taxon>Enterococcus</taxon>
    </lineage>
</organism>
<dbReference type="GO" id="GO:0008897">
    <property type="term" value="F:holo-[acyl-carrier-protein] synthase activity"/>
    <property type="evidence" value="ECO:0007669"/>
    <property type="project" value="UniProtKB-UniRule"/>
</dbReference>
<keyword evidence="4 8" id="KW-0276">Fatty acid metabolism</keyword>
<keyword evidence="6 8" id="KW-0443">Lipid metabolism</keyword>
<dbReference type="HAMAP" id="MF_00101">
    <property type="entry name" value="AcpS"/>
    <property type="match status" value="1"/>
</dbReference>
<dbReference type="InterPro" id="IPR037143">
    <property type="entry name" value="4-PPantetheinyl_Trfase_dom_sf"/>
</dbReference>
<proteinExistence type="inferred from homology"/>
<gene>
    <name evidence="8" type="primary">acpS</name>
    <name evidence="10" type="ORF">RU97_GL002072</name>
</gene>
<keyword evidence="1 8" id="KW-0444">Lipid biosynthesis</keyword>
<dbReference type="EMBL" id="JXKH01000005">
    <property type="protein sequence ID" value="OJG17999.1"/>
    <property type="molecule type" value="Genomic_DNA"/>
</dbReference>
<evidence type="ECO:0000256" key="4">
    <source>
        <dbReference type="ARBA" id="ARBA00022832"/>
    </source>
</evidence>
<dbReference type="GO" id="GO:0005737">
    <property type="term" value="C:cytoplasm"/>
    <property type="evidence" value="ECO:0007669"/>
    <property type="project" value="UniProtKB-SubCell"/>
</dbReference>
<dbReference type="AlphaFoldDB" id="A0A1L8RDZ1"/>
<dbReference type="Pfam" id="PF01648">
    <property type="entry name" value="ACPS"/>
    <property type="match status" value="1"/>
</dbReference>
<evidence type="ECO:0000256" key="8">
    <source>
        <dbReference type="HAMAP-Rule" id="MF_00101"/>
    </source>
</evidence>